<reference evidence="1" key="2">
    <citation type="journal article" date="2015" name="Fish Shellfish Immunol.">
        <title>Early steps in the European eel (Anguilla anguilla)-Vibrio vulnificus interaction in the gills: Role of the RtxA13 toxin.</title>
        <authorList>
            <person name="Callol A."/>
            <person name="Pajuelo D."/>
            <person name="Ebbesson L."/>
            <person name="Teles M."/>
            <person name="MacKenzie S."/>
            <person name="Amaro C."/>
        </authorList>
    </citation>
    <scope>NUCLEOTIDE SEQUENCE</scope>
</reference>
<dbReference type="EMBL" id="GBXM01023903">
    <property type="protein sequence ID" value="JAH84674.1"/>
    <property type="molecule type" value="Transcribed_RNA"/>
</dbReference>
<accession>A0A0E9W2P6</accession>
<sequence>MIGGDYKVVSHQRMCSFTLRVCHLEYAVSFTMLI</sequence>
<name>A0A0E9W2P6_ANGAN</name>
<dbReference type="AlphaFoldDB" id="A0A0E9W2P6"/>
<organism evidence="1">
    <name type="scientific">Anguilla anguilla</name>
    <name type="common">European freshwater eel</name>
    <name type="synonym">Muraena anguilla</name>
    <dbReference type="NCBI Taxonomy" id="7936"/>
    <lineage>
        <taxon>Eukaryota</taxon>
        <taxon>Metazoa</taxon>
        <taxon>Chordata</taxon>
        <taxon>Craniata</taxon>
        <taxon>Vertebrata</taxon>
        <taxon>Euteleostomi</taxon>
        <taxon>Actinopterygii</taxon>
        <taxon>Neopterygii</taxon>
        <taxon>Teleostei</taxon>
        <taxon>Anguilliformes</taxon>
        <taxon>Anguillidae</taxon>
        <taxon>Anguilla</taxon>
    </lineage>
</organism>
<reference evidence="1" key="1">
    <citation type="submission" date="2014-11" db="EMBL/GenBank/DDBJ databases">
        <authorList>
            <person name="Amaro Gonzalez C."/>
        </authorList>
    </citation>
    <scope>NUCLEOTIDE SEQUENCE</scope>
</reference>
<protein>
    <submittedName>
        <fullName evidence="1">Uncharacterized protein</fullName>
    </submittedName>
</protein>
<proteinExistence type="predicted"/>
<evidence type="ECO:0000313" key="1">
    <source>
        <dbReference type="EMBL" id="JAH84674.1"/>
    </source>
</evidence>